<dbReference type="Proteomes" id="UP000186040">
    <property type="component" value="Unassembled WGS sequence"/>
</dbReference>
<dbReference type="OrthoDB" id="3205934at2"/>
<organism evidence="1 2">
    <name type="scientific">Actinokineospora bangkokensis</name>
    <dbReference type="NCBI Taxonomy" id="1193682"/>
    <lineage>
        <taxon>Bacteria</taxon>
        <taxon>Bacillati</taxon>
        <taxon>Actinomycetota</taxon>
        <taxon>Actinomycetes</taxon>
        <taxon>Pseudonocardiales</taxon>
        <taxon>Pseudonocardiaceae</taxon>
        <taxon>Actinokineospora</taxon>
    </lineage>
</organism>
<dbReference type="Gene3D" id="3.40.50.1820">
    <property type="entry name" value="alpha/beta hydrolase"/>
    <property type="match status" value="1"/>
</dbReference>
<name>A0A1Q9LGJ8_9PSEU</name>
<evidence type="ECO:0008006" key="3">
    <source>
        <dbReference type="Google" id="ProtNLM"/>
    </source>
</evidence>
<evidence type="ECO:0000313" key="1">
    <source>
        <dbReference type="EMBL" id="OLR91171.1"/>
    </source>
</evidence>
<keyword evidence="2" id="KW-1185">Reference proteome</keyword>
<accession>A0A1Q9LGJ8</accession>
<reference evidence="1 2" key="1">
    <citation type="submission" date="2016-10" db="EMBL/GenBank/DDBJ databases">
        <title>The Draft Genome Sequence of Actinokineospora bangkokensis 44EHWT reveals the biosynthetic pathway of antifungal compounds Thailandins with unusual extender unit butylmalonyl-CoA.</title>
        <authorList>
            <person name="Greule A."/>
            <person name="Intra B."/>
            <person name="Flemming S."/>
            <person name="Rommel M.G."/>
            <person name="Panbangred W."/>
            <person name="Bechthold A."/>
        </authorList>
    </citation>
    <scope>NUCLEOTIDE SEQUENCE [LARGE SCALE GENOMIC DNA]</scope>
    <source>
        <strain evidence="1 2">44EHW</strain>
    </source>
</reference>
<dbReference type="SUPFAM" id="SSF53474">
    <property type="entry name" value="alpha/beta-Hydrolases"/>
    <property type="match status" value="1"/>
</dbReference>
<comment type="caution">
    <text evidence="1">The sequence shown here is derived from an EMBL/GenBank/DDBJ whole genome shotgun (WGS) entry which is preliminary data.</text>
</comment>
<dbReference type="STRING" id="1193682.BJP25_29745"/>
<dbReference type="InterPro" id="IPR029058">
    <property type="entry name" value="AB_hydrolase_fold"/>
</dbReference>
<protein>
    <recommendedName>
        <fullName evidence="3">Alpha/beta hydrolase</fullName>
    </recommendedName>
</protein>
<proteinExistence type="predicted"/>
<evidence type="ECO:0000313" key="2">
    <source>
        <dbReference type="Proteomes" id="UP000186040"/>
    </source>
</evidence>
<dbReference type="AlphaFoldDB" id="A0A1Q9LGJ8"/>
<dbReference type="EMBL" id="MKQR01000026">
    <property type="protein sequence ID" value="OLR91171.1"/>
    <property type="molecule type" value="Genomic_DNA"/>
</dbReference>
<gene>
    <name evidence="1" type="ORF">BJP25_29745</name>
</gene>
<sequence length="242" mass="24678">MVILARPLGAGEPRTLVVPGLGATAGEARIPASGVAGTRTVLTLPSHADAPDAEVGCWHYPVLARDVAPFLAGHTRAIGVSLGAAVLCAALVDDPRALDRLVLLFPAALSEPRAAGSAELVLAMADAAEAGDRERLRELVSAGLPAGTGSYADDRTGALLRLAPALRAVAEQVPVPDPSALAGVTADVLVVAATGDPLHPVSAAEEVVAAFPRARLVRFDSAAPLVTHRREVRDVIVKHLAG</sequence>